<gene>
    <name evidence="1" type="ORF">AVEN_47780_1</name>
</gene>
<dbReference type="AlphaFoldDB" id="A0A4Y2S168"/>
<organism evidence="1 2">
    <name type="scientific">Araneus ventricosus</name>
    <name type="common">Orbweaver spider</name>
    <name type="synonym">Epeira ventricosa</name>
    <dbReference type="NCBI Taxonomy" id="182803"/>
    <lineage>
        <taxon>Eukaryota</taxon>
        <taxon>Metazoa</taxon>
        <taxon>Ecdysozoa</taxon>
        <taxon>Arthropoda</taxon>
        <taxon>Chelicerata</taxon>
        <taxon>Arachnida</taxon>
        <taxon>Araneae</taxon>
        <taxon>Araneomorphae</taxon>
        <taxon>Entelegynae</taxon>
        <taxon>Araneoidea</taxon>
        <taxon>Araneidae</taxon>
        <taxon>Araneus</taxon>
    </lineage>
</organism>
<name>A0A4Y2S168_ARAVE</name>
<sequence length="95" mass="10589">MSLSDATPLPSLRYMYGGKAKRNPCFFLKRSNTRIVISSPAELLASPIYQESCCQHSGRCFDGKTLDDCPVRHFFSVIISRDLQSPIPFLPYGSG</sequence>
<comment type="caution">
    <text evidence="1">The sequence shown here is derived from an EMBL/GenBank/DDBJ whole genome shotgun (WGS) entry which is preliminary data.</text>
</comment>
<reference evidence="1 2" key="1">
    <citation type="journal article" date="2019" name="Sci. Rep.">
        <title>Orb-weaving spider Araneus ventricosus genome elucidates the spidroin gene catalogue.</title>
        <authorList>
            <person name="Kono N."/>
            <person name="Nakamura H."/>
            <person name="Ohtoshi R."/>
            <person name="Moran D.A.P."/>
            <person name="Shinohara A."/>
            <person name="Yoshida Y."/>
            <person name="Fujiwara M."/>
            <person name="Mori M."/>
            <person name="Tomita M."/>
            <person name="Arakawa K."/>
        </authorList>
    </citation>
    <scope>NUCLEOTIDE SEQUENCE [LARGE SCALE GENOMIC DNA]</scope>
</reference>
<keyword evidence="2" id="KW-1185">Reference proteome</keyword>
<dbReference type="EMBL" id="BGPR01019432">
    <property type="protein sequence ID" value="GBN81898.1"/>
    <property type="molecule type" value="Genomic_DNA"/>
</dbReference>
<evidence type="ECO:0000313" key="2">
    <source>
        <dbReference type="Proteomes" id="UP000499080"/>
    </source>
</evidence>
<dbReference type="Proteomes" id="UP000499080">
    <property type="component" value="Unassembled WGS sequence"/>
</dbReference>
<accession>A0A4Y2S168</accession>
<protein>
    <submittedName>
        <fullName evidence="1">Uncharacterized protein</fullName>
    </submittedName>
</protein>
<evidence type="ECO:0000313" key="1">
    <source>
        <dbReference type="EMBL" id="GBN81898.1"/>
    </source>
</evidence>
<proteinExistence type="predicted"/>